<feature type="non-terminal residue" evidence="1">
    <location>
        <position position="1"/>
    </location>
</feature>
<keyword evidence="2" id="KW-1185">Reference proteome</keyword>
<sequence length="53" mass="6136">DVAKAHSILARHLQNPGQKHVYVAQQVWRCLYDFRFWAIGATAAPTENANWVW</sequence>
<gene>
    <name evidence="1" type="ORF">BS50DRAFT_446294</name>
</gene>
<feature type="non-terminal residue" evidence="1">
    <location>
        <position position="53"/>
    </location>
</feature>
<dbReference type="OrthoDB" id="412285at2759"/>
<reference evidence="1 2" key="1">
    <citation type="journal article" date="2018" name="Front. Microbiol.">
        <title>Genome-Wide Analysis of Corynespora cassiicola Leaf Fall Disease Putative Effectors.</title>
        <authorList>
            <person name="Lopez D."/>
            <person name="Ribeiro S."/>
            <person name="Label P."/>
            <person name="Fumanal B."/>
            <person name="Venisse J.S."/>
            <person name="Kohler A."/>
            <person name="de Oliveira R.R."/>
            <person name="Labutti K."/>
            <person name="Lipzen A."/>
            <person name="Lail K."/>
            <person name="Bauer D."/>
            <person name="Ohm R.A."/>
            <person name="Barry K.W."/>
            <person name="Spatafora J."/>
            <person name="Grigoriev I.V."/>
            <person name="Martin F.M."/>
            <person name="Pujade-Renaud V."/>
        </authorList>
    </citation>
    <scope>NUCLEOTIDE SEQUENCE [LARGE SCALE GENOMIC DNA]</scope>
    <source>
        <strain evidence="1 2">Philippines</strain>
    </source>
</reference>
<proteinExistence type="predicted"/>
<organism evidence="1 2">
    <name type="scientific">Corynespora cassiicola Philippines</name>
    <dbReference type="NCBI Taxonomy" id="1448308"/>
    <lineage>
        <taxon>Eukaryota</taxon>
        <taxon>Fungi</taxon>
        <taxon>Dikarya</taxon>
        <taxon>Ascomycota</taxon>
        <taxon>Pezizomycotina</taxon>
        <taxon>Dothideomycetes</taxon>
        <taxon>Pleosporomycetidae</taxon>
        <taxon>Pleosporales</taxon>
        <taxon>Corynesporascaceae</taxon>
        <taxon>Corynespora</taxon>
    </lineage>
</organism>
<evidence type="ECO:0000313" key="1">
    <source>
        <dbReference type="EMBL" id="PSN59012.1"/>
    </source>
</evidence>
<name>A0A2T2N0R5_CORCC</name>
<accession>A0A2T2N0R5</accession>
<dbReference type="EMBL" id="KZ678171">
    <property type="protein sequence ID" value="PSN59012.1"/>
    <property type="molecule type" value="Genomic_DNA"/>
</dbReference>
<protein>
    <submittedName>
        <fullName evidence="1">Uncharacterized protein</fullName>
    </submittedName>
</protein>
<evidence type="ECO:0000313" key="2">
    <source>
        <dbReference type="Proteomes" id="UP000240883"/>
    </source>
</evidence>
<dbReference type="AlphaFoldDB" id="A0A2T2N0R5"/>
<dbReference type="Proteomes" id="UP000240883">
    <property type="component" value="Unassembled WGS sequence"/>
</dbReference>